<keyword evidence="2" id="KW-0812">Transmembrane</keyword>
<feature type="domain" description="Solute-binding protein family 3/N-terminal" evidence="3">
    <location>
        <begin position="64"/>
        <end position="291"/>
    </location>
</feature>
<dbReference type="Proteomes" id="UP000027161">
    <property type="component" value="Unassembled WGS sequence"/>
</dbReference>
<dbReference type="Gene3D" id="3.40.190.10">
    <property type="entry name" value="Periplasmic binding protein-like II"/>
    <property type="match status" value="2"/>
</dbReference>
<evidence type="ECO:0000313" key="5">
    <source>
        <dbReference type="Proteomes" id="UP000027161"/>
    </source>
</evidence>
<proteinExistence type="predicted"/>
<feature type="transmembrane region" description="Helical" evidence="2">
    <location>
        <begin position="465"/>
        <end position="482"/>
    </location>
</feature>
<evidence type="ECO:0000259" key="3">
    <source>
        <dbReference type="SMART" id="SM00062"/>
    </source>
</evidence>
<evidence type="ECO:0000256" key="2">
    <source>
        <dbReference type="SAM" id="Phobius"/>
    </source>
</evidence>
<keyword evidence="2" id="KW-0472">Membrane</keyword>
<dbReference type="SMART" id="SM00062">
    <property type="entry name" value="PBPb"/>
    <property type="match status" value="1"/>
</dbReference>
<reference evidence="4 5" key="1">
    <citation type="submission" date="2014-02" db="EMBL/GenBank/DDBJ databases">
        <title>Draft genome sequence of Rickettsia buchneri sp. nov. ISO7T.</title>
        <authorList>
            <person name="Felsheim R.F."/>
            <person name="Kurtti T.J."/>
            <person name="Munderloh U.G."/>
        </authorList>
    </citation>
    <scope>NUCLEOTIDE SEQUENCE [LARGE SCALE GENOMIC DNA]</scope>
    <source>
        <strain evidence="4 5">ISO7</strain>
    </source>
</reference>
<dbReference type="EMBL" id="JFKF01000167">
    <property type="protein sequence ID" value="KDO02364.1"/>
    <property type="molecule type" value="Genomic_DNA"/>
</dbReference>
<dbReference type="PANTHER" id="PTHR35936">
    <property type="entry name" value="MEMBRANE-BOUND LYTIC MUREIN TRANSGLYCOSYLASE F"/>
    <property type="match status" value="1"/>
</dbReference>
<feature type="transmembrane region" description="Helical" evidence="2">
    <location>
        <begin position="365"/>
        <end position="383"/>
    </location>
</feature>
<keyword evidence="5" id="KW-1185">Reference proteome</keyword>
<dbReference type="PANTHER" id="PTHR35936:SF19">
    <property type="entry name" value="AMINO-ACID-BINDING PROTEIN YXEM-RELATED"/>
    <property type="match status" value="1"/>
</dbReference>
<dbReference type="Pfam" id="PF00497">
    <property type="entry name" value="SBP_bac_3"/>
    <property type="match status" value="1"/>
</dbReference>
<evidence type="ECO:0000313" key="4">
    <source>
        <dbReference type="EMBL" id="KDO02364.1"/>
    </source>
</evidence>
<dbReference type="AlphaFoldDB" id="A0A8E0WKT4"/>
<protein>
    <submittedName>
        <fullName evidence="4">Putative membrane protein</fullName>
    </submittedName>
</protein>
<dbReference type="InterPro" id="IPR001638">
    <property type="entry name" value="Solute-binding_3/MltF_N"/>
</dbReference>
<organism evidence="4 5">
    <name type="scientific">Rickettsia tamurae subsp. buchneri</name>
    <dbReference type="NCBI Taxonomy" id="1462938"/>
    <lineage>
        <taxon>Bacteria</taxon>
        <taxon>Pseudomonadati</taxon>
        <taxon>Pseudomonadota</taxon>
        <taxon>Alphaproteobacteria</taxon>
        <taxon>Rickettsiales</taxon>
        <taxon>Rickettsiaceae</taxon>
        <taxon>Rickettsieae</taxon>
        <taxon>Rickettsia</taxon>
        <taxon>spotted fever group</taxon>
    </lineage>
</organism>
<comment type="caution">
    <text evidence="4">The sequence shown here is derived from an EMBL/GenBank/DDBJ whole genome shotgun (WGS) entry which is preliminary data.</text>
</comment>
<feature type="transmembrane region" description="Helical" evidence="2">
    <location>
        <begin position="494"/>
        <end position="513"/>
    </location>
</feature>
<accession>A0A8E0WKT4</accession>
<dbReference type="SUPFAM" id="SSF53850">
    <property type="entry name" value="Periplasmic binding protein-like II"/>
    <property type="match status" value="1"/>
</dbReference>
<keyword evidence="2" id="KW-1133">Transmembrane helix</keyword>
<sequence>MTKHNSKKIQTMKILKLFIFILLISKNFYALSIGTNEQQAILECEGTTNKKTLINAWYVNEPYQYLIATSNGRTTVSGMDIELINAIAAKIGINIEYNQDSWYQDQLDIQSGNADMTAGATYTAERSNYAHFSKPYRLEELSLFIIESLAKKLNFQNVNELTAQIRLFNLHLGIVKGTVYGDPKFTDFLYNEKNRDIIEIYQNDIELVNGIIKKEIDGFISDRIVGSVNILGRAIDRNILEVPLNIKTPIHLIFSKKTVSLNIIEQFNFAIDDFLTSNEYKKIIKTYIYHILLPKSIDARWCHIIGLLGCLAFAFSGIILSSRKNSTLFGTFLFAVLPSISSCIILDLIVNHDTGHLNFYFTPSYFYYIFVVVLLGFTIIKLFSYYNKQIAEDNYLEQSLNNIVAICDSFGQATFIIIGVAMVIIHKIKPLSFWGPFFAFITANCGAILRDFIMKEHSIKRIPRGVSIEISILWGIAFSVLLDIYGSNPNYNTIKYSMIIVISGAFITNLLAYHFGFLEWRFRNENTNLEKQT</sequence>
<feature type="transmembrane region" description="Helical" evidence="2">
    <location>
        <begin position="431"/>
        <end position="453"/>
    </location>
</feature>
<keyword evidence="1" id="KW-0732">Signal</keyword>
<feature type="transmembrane region" description="Helical" evidence="2">
    <location>
        <begin position="328"/>
        <end position="350"/>
    </location>
</feature>
<feature type="transmembrane region" description="Helical" evidence="2">
    <location>
        <begin position="403"/>
        <end position="425"/>
    </location>
</feature>
<evidence type="ECO:0000256" key="1">
    <source>
        <dbReference type="ARBA" id="ARBA00022729"/>
    </source>
</evidence>
<name>A0A8E0WKT4_9RICK</name>
<gene>
    <name evidence="4" type="ORF">REISMN_07465</name>
</gene>
<feature type="transmembrane region" description="Helical" evidence="2">
    <location>
        <begin position="303"/>
        <end position="321"/>
    </location>
</feature>